<accession>A0A432WIL2</accession>
<organism evidence="9 10">
    <name type="scientific">Aliidiomarina soli</name>
    <dbReference type="NCBI Taxonomy" id="1928574"/>
    <lineage>
        <taxon>Bacteria</taxon>
        <taxon>Pseudomonadati</taxon>
        <taxon>Pseudomonadota</taxon>
        <taxon>Gammaproteobacteria</taxon>
        <taxon>Alteromonadales</taxon>
        <taxon>Idiomarinaceae</taxon>
        <taxon>Aliidiomarina</taxon>
    </lineage>
</organism>
<evidence type="ECO:0000256" key="7">
    <source>
        <dbReference type="ARBA" id="ARBA00023310"/>
    </source>
</evidence>
<gene>
    <name evidence="8" type="primary">atpH</name>
    <name evidence="9" type="ORF">CWE14_04015</name>
</gene>
<dbReference type="NCBIfam" id="TIGR01145">
    <property type="entry name" value="ATP_synt_delta"/>
    <property type="match status" value="1"/>
</dbReference>
<dbReference type="Pfam" id="PF00213">
    <property type="entry name" value="OSCP"/>
    <property type="match status" value="1"/>
</dbReference>
<dbReference type="AlphaFoldDB" id="A0A432WIL2"/>
<evidence type="ECO:0000256" key="5">
    <source>
        <dbReference type="ARBA" id="ARBA00023136"/>
    </source>
</evidence>
<dbReference type="InterPro" id="IPR026015">
    <property type="entry name" value="ATP_synth_OSCP/delta_N_sf"/>
</dbReference>
<dbReference type="PANTHER" id="PTHR11910">
    <property type="entry name" value="ATP SYNTHASE DELTA CHAIN"/>
    <property type="match status" value="1"/>
</dbReference>
<dbReference type="GO" id="GO:0005886">
    <property type="term" value="C:plasma membrane"/>
    <property type="evidence" value="ECO:0007669"/>
    <property type="project" value="UniProtKB-SubCell"/>
</dbReference>
<dbReference type="InterPro" id="IPR000711">
    <property type="entry name" value="ATPase_OSCP/dsu"/>
</dbReference>
<dbReference type="PRINTS" id="PR00125">
    <property type="entry name" value="ATPASEDELTA"/>
</dbReference>
<dbReference type="HAMAP" id="MF_01416">
    <property type="entry name" value="ATP_synth_delta_bact"/>
    <property type="match status" value="1"/>
</dbReference>
<evidence type="ECO:0000256" key="4">
    <source>
        <dbReference type="ARBA" id="ARBA00023065"/>
    </source>
</evidence>
<dbReference type="Gene3D" id="1.10.520.20">
    <property type="entry name" value="N-terminal domain of the delta subunit of the F1F0-ATP synthase"/>
    <property type="match status" value="1"/>
</dbReference>
<dbReference type="NCBIfam" id="NF004402">
    <property type="entry name" value="PRK05758.2-2"/>
    <property type="match status" value="1"/>
</dbReference>
<dbReference type="SUPFAM" id="SSF47928">
    <property type="entry name" value="N-terminal domain of the delta subunit of the F1F0-ATP synthase"/>
    <property type="match status" value="1"/>
</dbReference>
<proteinExistence type="inferred from homology"/>
<keyword evidence="7 8" id="KW-0066">ATP synthesis</keyword>
<evidence type="ECO:0000256" key="8">
    <source>
        <dbReference type="HAMAP-Rule" id="MF_01416"/>
    </source>
</evidence>
<evidence type="ECO:0000313" key="10">
    <source>
        <dbReference type="Proteomes" id="UP000287823"/>
    </source>
</evidence>
<keyword evidence="6 8" id="KW-0139">CF(1)</keyword>
<comment type="subcellular location">
    <subcellularLocation>
        <location evidence="8">Cell membrane</location>
        <topology evidence="8">Peripheral membrane protein</topology>
    </subcellularLocation>
    <subcellularLocation>
        <location evidence="1">Membrane</location>
    </subcellularLocation>
</comment>
<evidence type="ECO:0000256" key="1">
    <source>
        <dbReference type="ARBA" id="ARBA00004370"/>
    </source>
</evidence>
<reference evidence="9 10" key="1">
    <citation type="journal article" date="2011" name="Front. Microbiol.">
        <title>Genomic signatures of strain selection and enhancement in Bacillus atrophaeus var. globigii, a historical biowarfare simulant.</title>
        <authorList>
            <person name="Gibbons H.S."/>
            <person name="Broomall S.M."/>
            <person name="McNew L.A."/>
            <person name="Daligault H."/>
            <person name="Chapman C."/>
            <person name="Bruce D."/>
            <person name="Karavis M."/>
            <person name="Krepps M."/>
            <person name="McGregor P.A."/>
            <person name="Hong C."/>
            <person name="Park K.H."/>
            <person name="Akmal A."/>
            <person name="Feldman A."/>
            <person name="Lin J.S."/>
            <person name="Chang W.E."/>
            <person name="Higgs B.W."/>
            <person name="Demirev P."/>
            <person name="Lindquist J."/>
            <person name="Liem A."/>
            <person name="Fochler E."/>
            <person name="Read T.D."/>
            <person name="Tapia R."/>
            <person name="Johnson S."/>
            <person name="Bishop-Lilly K.A."/>
            <person name="Detter C."/>
            <person name="Han C."/>
            <person name="Sozhamannan S."/>
            <person name="Rosenzweig C.N."/>
            <person name="Skowronski E.W."/>
        </authorList>
    </citation>
    <scope>NUCLEOTIDE SEQUENCE [LARGE SCALE GENOMIC DNA]</scope>
    <source>
        <strain evidence="9 10">Y4G10-17</strain>
    </source>
</reference>
<keyword evidence="2 8" id="KW-0813">Transport</keyword>
<dbReference type="GO" id="GO:0016787">
    <property type="term" value="F:hydrolase activity"/>
    <property type="evidence" value="ECO:0007669"/>
    <property type="project" value="UniProtKB-KW"/>
</dbReference>
<evidence type="ECO:0000256" key="3">
    <source>
        <dbReference type="ARBA" id="ARBA00022781"/>
    </source>
</evidence>
<keyword evidence="8" id="KW-1003">Cell membrane</keyword>
<dbReference type="GO" id="GO:0046933">
    <property type="term" value="F:proton-transporting ATP synthase activity, rotational mechanism"/>
    <property type="evidence" value="ECO:0007669"/>
    <property type="project" value="UniProtKB-UniRule"/>
</dbReference>
<dbReference type="InterPro" id="IPR020781">
    <property type="entry name" value="ATPase_OSCP/d_CS"/>
</dbReference>
<keyword evidence="3 8" id="KW-0375">Hydrogen ion transport</keyword>
<dbReference type="PROSITE" id="PS00389">
    <property type="entry name" value="ATPASE_DELTA"/>
    <property type="match status" value="1"/>
</dbReference>
<dbReference type="RefSeq" id="WP_126798212.1">
    <property type="nucleotide sequence ID" value="NZ_PIPO01000002.1"/>
</dbReference>
<evidence type="ECO:0000256" key="6">
    <source>
        <dbReference type="ARBA" id="ARBA00023196"/>
    </source>
</evidence>
<dbReference type="Proteomes" id="UP000287823">
    <property type="component" value="Unassembled WGS sequence"/>
</dbReference>
<dbReference type="EMBL" id="PIPO01000002">
    <property type="protein sequence ID" value="RUO33640.1"/>
    <property type="molecule type" value="Genomic_DNA"/>
</dbReference>
<evidence type="ECO:0000256" key="2">
    <source>
        <dbReference type="ARBA" id="ARBA00022448"/>
    </source>
</evidence>
<keyword evidence="9" id="KW-0378">Hydrolase</keyword>
<dbReference type="NCBIfam" id="NF004404">
    <property type="entry name" value="PRK05758.2-5"/>
    <property type="match status" value="1"/>
</dbReference>
<comment type="caution">
    <text evidence="9">The sequence shown here is derived from an EMBL/GenBank/DDBJ whole genome shotgun (WGS) entry which is preliminary data.</text>
</comment>
<keyword evidence="10" id="KW-1185">Reference proteome</keyword>
<comment type="similarity">
    <text evidence="8">Belongs to the ATPase delta chain family.</text>
</comment>
<sequence>MSDLTTVARPYAKAAFDFAVEQGALQEWQDMLAFAAQVADDATMQTFLKGAVSRDKATQLFLSVCGEQLNEKGQNFIKVLAANQRLNALPAILEKFSELRADHDNEVSVDVTSASELSSEQQAKLSTALEKRLARKVKLNCSVNPDLMGGLYIQAGDTVIDGTLKSQLSKLAHSLQS</sequence>
<keyword evidence="5 8" id="KW-0472">Membrane</keyword>
<dbReference type="GO" id="GO:0045259">
    <property type="term" value="C:proton-transporting ATP synthase complex"/>
    <property type="evidence" value="ECO:0007669"/>
    <property type="project" value="UniProtKB-KW"/>
</dbReference>
<comment type="function">
    <text evidence="8">This protein is part of the stalk that links CF(0) to CF(1). It either transmits conformational changes from CF(0) to CF(1) or is implicated in proton conduction.</text>
</comment>
<evidence type="ECO:0000313" key="9">
    <source>
        <dbReference type="EMBL" id="RUO33640.1"/>
    </source>
</evidence>
<protein>
    <recommendedName>
        <fullName evidence="8">ATP synthase subunit delta</fullName>
    </recommendedName>
    <alternativeName>
        <fullName evidence="8">ATP synthase F(1) sector subunit delta</fullName>
    </alternativeName>
    <alternativeName>
        <fullName evidence="8">F-type ATPase subunit delta</fullName>
        <shortName evidence="8">F-ATPase subunit delta</shortName>
    </alternativeName>
</protein>
<comment type="function">
    <text evidence="8">F(1)F(0) ATP synthase produces ATP from ADP in the presence of a proton or sodium gradient. F-type ATPases consist of two structural domains, F(1) containing the extramembraneous catalytic core and F(0) containing the membrane proton channel, linked together by a central stalk and a peripheral stalk. During catalysis, ATP synthesis in the catalytic domain of F(1) is coupled via a rotary mechanism of the central stalk subunits to proton translocation.</text>
</comment>
<name>A0A432WIL2_9GAMM</name>
<keyword evidence="4 8" id="KW-0406">Ion transport</keyword>